<evidence type="ECO:0000256" key="1">
    <source>
        <dbReference type="SAM" id="MobiDB-lite"/>
    </source>
</evidence>
<feature type="compositionally biased region" description="Polar residues" evidence="1">
    <location>
        <begin position="116"/>
        <end position="140"/>
    </location>
</feature>
<reference evidence="2 3" key="1">
    <citation type="submission" date="2024-02" db="EMBL/GenBank/DDBJ databases">
        <title>A draft genome for the cacao thread blight pathogen Marasmius crinis-equi.</title>
        <authorList>
            <person name="Cohen S.P."/>
            <person name="Baruah I.K."/>
            <person name="Amoako-Attah I."/>
            <person name="Bukari Y."/>
            <person name="Meinhardt L.W."/>
            <person name="Bailey B.A."/>
        </authorList>
    </citation>
    <scope>NUCLEOTIDE SEQUENCE [LARGE SCALE GENOMIC DNA]</scope>
    <source>
        <strain evidence="2 3">GH-76</strain>
    </source>
</reference>
<evidence type="ECO:0000313" key="3">
    <source>
        <dbReference type="Proteomes" id="UP001465976"/>
    </source>
</evidence>
<evidence type="ECO:0000313" key="2">
    <source>
        <dbReference type="EMBL" id="KAL0563504.1"/>
    </source>
</evidence>
<dbReference type="EMBL" id="JBAHYK010003435">
    <property type="protein sequence ID" value="KAL0563504.1"/>
    <property type="molecule type" value="Genomic_DNA"/>
</dbReference>
<feature type="non-terminal residue" evidence="2">
    <location>
        <position position="140"/>
    </location>
</feature>
<keyword evidence="3" id="KW-1185">Reference proteome</keyword>
<feature type="region of interest" description="Disordered" evidence="1">
    <location>
        <begin position="92"/>
        <end position="140"/>
    </location>
</feature>
<protein>
    <submittedName>
        <fullName evidence="2">Uncharacterized protein</fullName>
    </submittedName>
</protein>
<proteinExistence type="predicted"/>
<name>A0ABR3EKT7_9AGAR</name>
<comment type="caution">
    <text evidence="2">The sequence shown here is derived from an EMBL/GenBank/DDBJ whole genome shotgun (WGS) entry which is preliminary data.</text>
</comment>
<dbReference type="Proteomes" id="UP001465976">
    <property type="component" value="Unassembled WGS sequence"/>
</dbReference>
<sequence>MDNALNSLQGIFDNARKEVEELDVADPEWNKIFDDYLDLQSHASEIRVKHLQESSKWWEYVGVNPRLMPVISRWYTGSEKLKRRILKAQEREKQNRFDSERYRRRNARGQYYASPGPSNVSAYENPFRSQSEDAVNSSNE</sequence>
<gene>
    <name evidence="2" type="ORF">V5O48_018563</name>
</gene>
<organism evidence="2 3">
    <name type="scientific">Marasmius crinis-equi</name>
    <dbReference type="NCBI Taxonomy" id="585013"/>
    <lineage>
        <taxon>Eukaryota</taxon>
        <taxon>Fungi</taxon>
        <taxon>Dikarya</taxon>
        <taxon>Basidiomycota</taxon>
        <taxon>Agaricomycotina</taxon>
        <taxon>Agaricomycetes</taxon>
        <taxon>Agaricomycetidae</taxon>
        <taxon>Agaricales</taxon>
        <taxon>Marasmiineae</taxon>
        <taxon>Marasmiaceae</taxon>
        <taxon>Marasmius</taxon>
    </lineage>
</organism>
<feature type="compositionally biased region" description="Basic and acidic residues" evidence="1">
    <location>
        <begin position="92"/>
        <end position="101"/>
    </location>
</feature>
<accession>A0ABR3EKT7</accession>